<comment type="caution">
    <text evidence="1">The sequence shown here is derived from an EMBL/GenBank/DDBJ whole genome shotgun (WGS) entry which is preliminary data.</text>
</comment>
<evidence type="ECO:0000313" key="2">
    <source>
        <dbReference type="Proteomes" id="UP000485058"/>
    </source>
</evidence>
<proteinExistence type="predicted"/>
<dbReference type="EMBL" id="BLLF01000225">
    <property type="protein sequence ID" value="GFH09326.1"/>
    <property type="molecule type" value="Genomic_DNA"/>
</dbReference>
<organism evidence="1 2">
    <name type="scientific">Haematococcus lacustris</name>
    <name type="common">Green alga</name>
    <name type="synonym">Haematococcus pluvialis</name>
    <dbReference type="NCBI Taxonomy" id="44745"/>
    <lineage>
        <taxon>Eukaryota</taxon>
        <taxon>Viridiplantae</taxon>
        <taxon>Chlorophyta</taxon>
        <taxon>core chlorophytes</taxon>
        <taxon>Chlorophyceae</taxon>
        <taxon>CS clade</taxon>
        <taxon>Chlamydomonadales</taxon>
        <taxon>Haematococcaceae</taxon>
        <taxon>Haematococcus</taxon>
    </lineage>
</organism>
<evidence type="ECO:0000313" key="1">
    <source>
        <dbReference type="EMBL" id="GFH09326.1"/>
    </source>
</evidence>
<protein>
    <submittedName>
        <fullName evidence="1">Uncharacterized protein</fullName>
    </submittedName>
</protein>
<keyword evidence="2" id="KW-1185">Reference proteome</keyword>
<name>A0A699YQZ4_HAELA</name>
<accession>A0A699YQZ4</accession>
<dbReference type="AlphaFoldDB" id="A0A699YQZ4"/>
<sequence>MTSTDVGVPLGAVNRTDKTAVGTGVIACVPCGAFPAIANNRHAAQLEQLEQRAGDTRPSSLRPIRERNSNRLFTLCR</sequence>
<gene>
    <name evidence="1" type="ORF">HaLaN_04438</name>
</gene>
<dbReference type="Proteomes" id="UP000485058">
    <property type="component" value="Unassembled WGS sequence"/>
</dbReference>
<reference evidence="1 2" key="1">
    <citation type="submission" date="2020-02" db="EMBL/GenBank/DDBJ databases">
        <title>Draft genome sequence of Haematococcus lacustris strain NIES-144.</title>
        <authorList>
            <person name="Morimoto D."/>
            <person name="Nakagawa S."/>
            <person name="Yoshida T."/>
            <person name="Sawayama S."/>
        </authorList>
    </citation>
    <scope>NUCLEOTIDE SEQUENCE [LARGE SCALE GENOMIC DNA]</scope>
    <source>
        <strain evidence="1 2">NIES-144</strain>
    </source>
</reference>